<dbReference type="RefSeq" id="WP_150899199.1">
    <property type="nucleotide sequence ID" value="NZ_WAAU01000008.1"/>
</dbReference>
<evidence type="ECO:0000256" key="1">
    <source>
        <dbReference type="SAM" id="Phobius"/>
    </source>
</evidence>
<gene>
    <name evidence="2" type="ORF">F7018_06485</name>
</gene>
<keyword evidence="1" id="KW-0812">Transmembrane</keyword>
<protein>
    <submittedName>
        <fullName evidence="2">Uncharacterized protein</fullName>
    </submittedName>
</protein>
<proteinExistence type="predicted"/>
<dbReference type="EMBL" id="WAAU01000008">
    <property type="protein sequence ID" value="KAB1159955.1"/>
    <property type="molecule type" value="Genomic_DNA"/>
</dbReference>
<name>A0A7J5AQQ5_9FLAO</name>
<accession>A0A7J5AQQ5</accession>
<keyword evidence="1" id="KW-1133">Transmembrane helix</keyword>
<feature type="transmembrane region" description="Helical" evidence="1">
    <location>
        <begin position="51"/>
        <end position="70"/>
    </location>
</feature>
<evidence type="ECO:0000313" key="2">
    <source>
        <dbReference type="EMBL" id="KAB1159955.1"/>
    </source>
</evidence>
<dbReference type="AlphaFoldDB" id="A0A7J5AQQ5"/>
<sequence>MKLKMQANNIDKNIKDKLKNRELKPSASAWERLSIQLDQEKARKKKKRIQLLSYAASVILLVSIGILYLGTKSDNQHIIPINETIVETPLDTFKINEINIKEEVVNEKAIANLVDEDLKKKEVSKKVKKESIKKSHVLKENFIANTVIEKELKEVKTLPNIDKSITKEREKSTPQQKVKSRIKVNSDYLLYAVTHSPEEVKEYYAKYEINREDVLDVIQDELIKSNLKINPETILAEVELSIQESDFKKDFMSKLKLKLSDVIVAIADRNK</sequence>
<organism evidence="2 3">
    <name type="scientific">Tenacibaculum aiptasiae</name>
    <dbReference type="NCBI Taxonomy" id="426481"/>
    <lineage>
        <taxon>Bacteria</taxon>
        <taxon>Pseudomonadati</taxon>
        <taxon>Bacteroidota</taxon>
        <taxon>Flavobacteriia</taxon>
        <taxon>Flavobacteriales</taxon>
        <taxon>Flavobacteriaceae</taxon>
        <taxon>Tenacibaculum</taxon>
    </lineage>
</organism>
<dbReference type="Proteomes" id="UP000467305">
    <property type="component" value="Unassembled WGS sequence"/>
</dbReference>
<comment type="caution">
    <text evidence="2">The sequence shown here is derived from an EMBL/GenBank/DDBJ whole genome shotgun (WGS) entry which is preliminary data.</text>
</comment>
<keyword evidence="3" id="KW-1185">Reference proteome</keyword>
<evidence type="ECO:0000313" key="3">
    <source>
        <dbReference type="Proteomes" id="UP000467305"/>
    </source>
</evidence>
<dbReference type="OrthoDB" id="1247025at2"/>
<keyword evidence="1" id="KW-0472">Membrane</keyword>
<reference evidence="2 3" key="1">
    <citation type="submission" date="2019-09" db="EMBL/GenBank/DDBJ databases">
        <authorList>
            <person name="Cao W.R."/>
        </authorList>
    </citation>
    <scope>NUCLEOTIDE SEQUENCE [LARGE SCALE GENOMIC DNA]</scope>
    <source>
        <strain evidence="3">a4</strain>
    </source>
</reference>